<dbReference type="Proteomes" id="UP000515158">
    <property type="component" value="Unplaced"/>
</dbReference>
<dbReference type="GeneID" id="117645088"/>
<dbReference type="InterPro" id="IPR036047">
    <property type="entry name" value="F-box-like_dom_sf"/>
</dbReference>
<organism evidence="5">
    <name type="scientific">Thrips palmi</name>
    <name type="common">Melon thrips</name>
    <dbReference type="NCBI Taxonomy" id="161013"/>
    <lineage>
        <taxon>Eukaryota</taxon>
        <taxon>Metazoa</taxon>
        <taxon>Ecdysozoa</taxon>
        <taxon>Arthropoda</taxon>
        <taxon>Hexapoda</taxon>
        <taxon>Insecta</taxon>
        <taxon>Pterygota</taxon>
        <taxon>Neoptera</taxon>
        <taxon>Paraneoptera</taxon>
        <taxon>Thysanoptera</taxon>
        <taxon>Terebrantia</taxon>
        <taxon>Thripoidea</taxon>
        <taxon>Thripidae</taxon>
        <taxon>Thrips</taxon>
    </lineage>
</organism>
<evidence type="ECO:0000256" key="1">
    <source>
        <dbReference type="SAM" id="Coils"/>
    </source>
</evidence>
<dbReference type="Pfam" id="PF12937">
    <property type="entry name" value="F-box-like"/>
    <property type="match status" value="1"/>
</dbReference>
<feature type="domain" description="F-box" evidence="3">
    <location>
        <begin position="81"/>
        <end position="128"/>
    </location>
</feature>
<keyword evidence="4" id="KW-1185">Reference proteome</keyword>
<dbReference type="OrthoDB" id="10257471at2759"/>
<evidence type="ECO:0000256" key="2">
    <source>
        <dbReference type="SAM" id="MobiDB-lite"/>
    </source>
</evidence>
<feature type="region of interest" description="Disordered" evidence="2">
    <location>
        <begin position="1"/>
        <end position="49"/>
    </location>
</feature>
<gene>
    <name evidence="5" type="primary">LOC117645088</name>
</gene>
<dbReference type="KEGG" id="tpal:117645088"/>
<feature type="compositionally biased region" description="Low complexity" evidence="2">
    <location>
        <begin position="11"/>
        <end position="26"/>
    </location>
</feature>
<feature type="non-terminal residue" evidence="5">
    <location>
        <position position="1"/>
    </location>
</feature>
<dbReference type="AlphaFoldDB" id="A0A6P8YLY0"/>
<accession>A0A6P8YLY0</accession>
<dbReference type="RefSeq" id="XP_034240933.1">
    <property type="nucleotide sequence ID" value="XM_034385042.1"/>
</dbReference>
<sequence length="146" mass="16138">RGGVQKRKSVRPAARPRAAAAPTPSRSSRRSTRPKAALESQPALAAGKDIEEDEADGLAEEADAKVQDVEQEKRVVKAAGPTTIDDLPEEVMLGIFSYFRPPQLCWKIGRVCRRWASWSVAPFLWRGREYTLSPDPNLGSRRKGKA</sequence>
<proteinExistence type="predicted"/>
<keyword evidence="1" id="KW-0175">Coiled coil</keyword>
<dbReference type="Gene3D" id="1.20.1280.50">
    <property type="match status" value="1"/>
</dbReference>
<reference evidence="5" key="1">
    <citation type="submission" date="2025-08" db="UniProtKB">
        <authorList>
            <consortium name="RefSeq"/>
        </authorList>
    </citation>
    <scope>IDENTIFICATION</scope>
    <source>
        <tissue evidence="5">Total insect</tissue>
    </source>
</reference>
<evidence type="ECO:0000259" key="3">
    <source>
        <dbReference type="PROSITE" id="PS50181"/>
    </source>
</evidence>
<protein>
    <submittedName>
        <fullName evidence="5">Uncharacterized protein LOC117645088</fullName>
    </submittedName>
</protein>
<dbReference type="InParanoid" id="A0A6P8YLY0"/>
<dbReference type="SUPFAM" id="SSF81383">
    <property type="entry name" value="F-box domain"/>
    <property type="match status" value="1"/>
</dbReference>
<evidence type="ECO:0000313" key="5">
    <source>
        <dbReference type="RefSeq" id="XP_034240933.1"/>
    </source>
</evidence>
<dbReference type="InterPro" id="IPR001810">
    <property type="entry name" value="F-box_dom"/>
</dbReference>
<evidence type="ECO:0000313" key="4">
    <source>
        <dbReference type="Proteomes" id="UP000515158"/>
    </source>
</evidence>
<name>A0A6P8YLY0_THRPL</name>
<feature type="coiled-coil region" evidence="1">
    <location>
        <begin position="52"/>
        <end position="79"/>
    </location>
</feature>
<dbReference type="PROSITE" id="PS50181">
    <property type="entry name" value="FBOX"/>
    <property type="match status" value="1"/>
</dbReference>
<feature type="compositionally biased region" description="Basic residues" evidence="2">
    <location>
        <begin position="1"/>
        <end position="10"/>
    </location>
</feature>